<evidence type="ECO:0000313" key="3">
    <source>
        <dbReference type="Proteomes" id="UP001260872"/>
    </source>
</evidence>
<dbReference type="PROSITE" id="PS50943">
    <property type="entry name" value="HTH_CROC1"/>
    <property type="match status" value="1"/>
</dbReference>
<reference evidence="3" key="1">
    <citation type="submission" date="2023-07" db="EMBL/GenBank/DDBJ databases">
        <title>Description of three actinobacteria isolated from air of manufacturing shop in a pharmaceutical factory.</title>
        <authorList>
            <person name="Zhang D.-F."/>
        </authorList>
    </citation>
    <scope>NUCLEOTIDE SEQUENCE [LARGE SCALE GENOMIC DNA]</scope>
    <source>
        <strain evidence="3">CCTCC AB 207010</strain>
    </source>
</reference>
<keyword evidence="3" id="KW-1185">Reference proteome</keyword>
<accession>A0ABU1FST9</accession>
<dbReference type="SMART" id="SM00530">
    <property type="entry name" value="HTH_XRE"/>
    <property type="match status" value="1"/>
</dbReference>
<organism evidence="2 3">
    <name type="scientific">Nesterenkonia flava</name>
    <dbReference type="NCBI Taxonomy" id="469799"/>
    <lineage>
        <taxon>Bacteria</taxon>
        <taxon>Bacillati</taxon>
        <taxon>Actinomycetota</taxon>
        <taxon>Actinomycetes</taxon>
        <taxon>Micrococcales</taxon>
        <taxon>Micrococcaceae</taxon>
        <taxon>Nesterenkonia</taxon>
    </lineage>
</organism>
<dbReference type="Proteomes" id="UP001260872">
    <property type="component" value="Unassembled WGS sequence"/>
</dbReference>
<feature type="domain" description="HTH cro/C1-type" evidence="1">
    <location>
        <begin position="34"/>
        <end position="80"/>
    </location>
</feature>
<dbReference type="Gene3D" id="1.10.260.40">
    <property type="entry name" value="lambda repressor-like DNA-binding domains"/>
    <property type="match status" value="1"/>
</dbReference>
<sequence>MDLPALGAFLRSRRDRIPSTDVGIAAGARRRVPGLRRDEVALLAGASTDYYIQLERGEAQPSEQMLASLARALRLTHDERDYLFRLAGRPTGGDSGPAAHVQPGMLDLLQRVENTPAIVITDLHETLLQNRLGRALRGSHAEQQGLRASFVYRWFTEPAAREIYPEEDHPHHSRVFVEDLRAVVGRRGHDQDVRAVVENLLRYSEEFSQLWERHDVSVRRGDRKRIVHSEVGVLDVNCLTLFSEDHRQRLIWFTPPAGTRTHEQLKLLGAVGVQQMQSQP</sequence>
<dbReference type="EMBL" id="JAVKGT010000012">
    <property type="protein sequence ID" value="MDR5711726.1"/>
    <property type="molecule type" value="Genomic_DNA"/>
</dbReference>
<dbReference type="PANTHER" id="PTHR35010:SF2">
    <property type="entry name" value="BLL4672 PROTEIN"/>
    <property type="match status" value="1"/>
</dbReference>
<dbReference type="Pfam" id="PF17765">
    <property type="entry name" value="MLTR_LBD"/>
    <property type="match status" value="1"/>
</dbReference>
<evidence type="ECO:0000259" key="1">
    <source>
        <dbReference type="PROSITE" id="PS50943"/>
    </source>
</evidence>
<dbReference type="InterPro" id="IPR001387">
    <property type="entry name" value="Cro/C1-type_HTH"/>
</dbReference>
<dbReference type="CDD" id="cd00093">
    <property type="entry name" value="HTH_XRE"/>
    <property type="match status" value="1"/>
</dbReference>
<evidence type="ECO:0000313" key="2">
    <source>
        <dbReference type="EMBL" id="MDR5711726.1"/>
    </source>
</evidence>
<proteinExistence type="predicted"/>
<dbReference type="InterPro" id="IPR010982">
    <property type="entry name" value="Lambda_DNA-bd_dom_sf"/>
</dbReference>
<dbReference type="InterPro" id="IPR041413">
    <property type="entry name" value="MLTR_LBD"/>
</dbReference>
<dbReference type="SUPFAM" id="SSF47413">
    <property type="entry name" value="lambda repressor-like DNA-binding domains"/>
    <property type="match status" value="1"/>
</dbReference>
<dbReference type="Gene3D" id="3.30.450.180">
    <property type="match status" value="1"/>
</dbReference>
<dbReference type="Pfam" id="PF13560">
    <property type="entry name" value="HTH_31"/>
    <property type="match status" value="1"/>
</dbReference>
<name>A0ABU1FST9_9MICC</name>
<protein>
    <submittedName>
        <fullName evidence="2">Helix-turn-helix domain-containing protein</fullName>
    </submittedName>
</protein>
<gene>
    <name evidence="2" type="ORF">RH857_06205</name>
</gene>
<dbReference type="PANTHER" id="PTHR35010">
    <property type="entry name" value="BLL4672 PROTEIN-RELATED"/>
    <property type="match status" value="1"/>
</dbReference>
<comment type="caution">
    <text evidence="2">The sequence shown here is derived from an EMBL/GenBank/DDBJ whole genome shotgun (WGS) entry which is preliminary data.</text>
</comment>
<dbReference type="RefSeq" id="WP_310537106.1">
    <property type="nucleotide sequence ID" value="NZ_BAAAOC010000023.1"/>
</dbReference>